<feature type="domain" description="Helicase C-terminal" evidence="14">
    <location>
        <begin position="218"/>
        <end position="364"/>
    </location>
</feature>
<evidence type="ECO:0000256" key="3">
    <source>
        <dbReference type="ARBA" id="ARBA00022741"/>
    </source>
</evidence>
<keyword evidence="7" id="KW-0238">DNA-binding</keyword>
<evidence type="ECO:0000313" key="16">
    <source>
        <dbReference type="Proteomes" id="UP001500459"/>
    </source>
</evidence>
<evidence type="ECO:0000259" key="13">
    <source>
        <dbReference type="PROSITE" id="PS51192"/>
    </source>
</evidence>
<evidence type="ECO:0000256" key="12">
    <source>
        <dbReference type="ARBA" id="ARBA00044550"/>
    </source>
</evidence>
<dbReference type="Gene3D" id="3.40.50.300">
    <property type="entry name" value="P-loop containing nucleotide triphosphate hydrolases"/>
    <property type="match status" value="2"/>
</dbReference>
<feature type="domain" description="Helicase ATP-binding" evidence="13">
    <location>
        <begin position="26"/>
        <end position="194"/>
    </location>
</feature>
<name>A0ABP6UJZ6_9FLAO</name>
<dbReference type="PANTHER" id="PTHR13710">
    <property type="entry name" value="DNA HELICASE RECQ FAMILY MEMBER"/>
    <property type="match status" value="1"/>
</dbReference>
<dbReference type="EC" id="5.6.2.4" evidence="10"/>
<keyword evidence="6" id="KW-0067">ATP-binding</keyword>
<accession>A0ABP6UJZ6</accession>
<evidence type="ECO:0000256" key="6">
    <source>
        <dbReference type="ARBA" id="ARBA00022840"/>
    </source>
</evidence>
<dbReference type="InterPro" id="IPR036388">
    <property type="entry name" value="WH-like_DNA-bd_sf"/>
</dbReference>
<evidence type="ECO:0000256" key="10">
    <source>
        <dbReference type="ARBA" id="ARBA00034808"/>
    </source>
</evidence>
<organism evidence="15 16">
    <name type="scientific">Aquimarina addita</name>
    <dbReference type="NCBI Taxonomy" id="870485"/>
    <lineage>
        <taxon>Bacteria</taxon>
        <taxon>Pseudomonadati</taxon>
        <taxon>Bacteroidota</taxon>
        <taxon>Flavobacteriia</taxon>
        <taxon>Flavobacteriales</taxon>
        <taxon>Flavobacteriaceae</taxon>
        <taxon>Aquimarina</taxon>
    </lineage>
</organism>
<gene>
    <name evidence="15" type="ORF">GCM10022393_18250</name>
</gene>
<dbReference type="RefSeq" id="WP_344926674.1">
    <property type="nucleotide sequence ID" value="NZ_BAABCW010000006.1"/>
</dbReference>
<reference evidence="16" key="1">
    <citation type="journal article" date="2019" name="Int. J. Syst. Evol. Microbiol.">
        <title>The Global Catalogue of Microorganisms (GCM) 10K type strain sequencing project: providing services to taxonomists for standard genome sequencing and annotation.</title>
        <authorList>
            <consortium name="The Broad Institute Genomics Platform"/>
            <consortium name="The Broad Institute Genome Sequencing Center for Infectious Disease"/>
            <person name="Wu L."/>
            <person name="Ma J."/>
        </authorList>
    </citation>
    <scope>NUCLEOTIDE SEQUENCE [LARGE SCALE GENOMIC DNA]</scope>
    <source>
        <strain evidence="16">JCM 17106</strain>
    </source>
</reference>
<evidence type="ECO:0000256" key="7">
    <source>
        <dbReference type="ARBA" id="ARBA00023125"/>
    </source>
</evidence>
<dbReference type="PROSITE" id="PS51194">
    <property type="entry name" value="HELICASE_CTER"/>
    <property type="match status" value="1"/>
</dbReference>
<evidence type="ECO:0000256" key="4">
    <source>
        <dbReference type="ARBA" id="ARBA00022801"/>
    </source>
</evidence>
<evidence type="ECO:0000256" key="8">
    <source>
        <dbReference type="ARBA" id="ARBA00023235"/>
    </source>
</evidence>
<dbReference type="InterPro" id="IPR032284">
    <property type="entry name" value="RecQ_Zn-bd"/>
</dbReference>
<dbReference type="Gene3D" id="1.10.10.10">
    <property type="entry name" value="Winged helix-like DNA-binding domain superfamily/Winged helix DNA-binding domain"/>
    <property type="match status" value="1"/>
</dbReference>
<keyword evidence="16" id="KW-1185">Reference proteome</keyword>
<dbReference type="Pfam" id="PF16124">
    <property type="entry name" value="RecQ_Zn_bind"/>
    <property type="match status" value="1"/>
</dbReference>
<dbReference type="Pfam" id="PF00271">
    <property type="entry name" value="Helicase_C"/>
    <property type="match status" value="1"/>
</dbReference>
<evidence type="ECO:0000256" key="2">
    <source>
        <dbReference type="ARBA" id="ARBA00022723"/>
    </source>
</evidence>
<dbReference type="InterPro" id="IPR001650">
    <property type="entry name" value="Helicase_C-like"/>
</dbReference>
<evidence type="ECO:0000256" key="9">
    <source>
        <dbReference type="ARBA" id="ARBA00034617"/>
    </source>
</evidence>
<dbReference type="InterPro" id="IPR011545">
    <property type="entry name" value="DEAD/DEAH_box_helicase_dom"/>
</dbReference>
<dbReference type="PROSITE" id="PS51192">
    <property type="entry name" value="HELICASE_ATP_BIND_1"/>
    <property type="match status" value="1"/>
</dbReference>
<dbReference type="InterPro" id="IPR004589">
    <property type="entry name" value="DNA_helicase_ATP-dep_RecQ"/>
</dbReference>
<protein>
    <recommendedName>
        <fullName evidence="11">ATP-dependent DNA helicase RecQ</fullName>
        <ecNumber evidence="10">5.6.2.4</ecNumber>
    </recommendedName>
    <alternativeName>
        <fullName evidence="12">DNA 3'-5' helicase RecQ</fullName>
    </alternativeName>
</protein>
<evidence type="ECO:0000313" key="15">
    <source>
        <dbReference type="EMBL" id="GAA3508113.1"/>
    </source>
</evidence>
<dbReference type="CDD" id="cd17920">
    <property type="entry name" value="DEXHc_RecQ"/>
    <property type="match status" value="1"/>
</dbReference>
<comment type="catalytic activity">
    <reaction evidence="9">
        <text>Couples ATP hydrolysis with the unwinding of duplex DNA by translocating in the 3'-5' direction.</text>
        <dbReference type="EC" id="5.6.2.4"/>
    </reaction>
</comment>
<dbReference type="InterPro" id="IPR027417">
    <property type="entry name" value="P-loop_NTPase"/>
</dbReference>
<dbReference type="PANTHER" id="PTHR13710:SF105">
    <property type="entry name" value="ATP-DEPENDENT DNA HELICASE Q1"/>
    <property type="match status" value="1"/>
</dbReference>
<keyword evidence="8" id="KW-0413">Isomerase</keyword>
<evidence type="ECO:0000259" key="14">
    <source>
        <dbReference type="PROSITE" id="PS51194"/>
    </source>
</evidence>
<dbReference type="NCBIfam" id="TIGR00614">
    <property type="entry name" value="recQ_fam"/>
    <property type="match status" value="1"/>
</dbReference>
<dbReference type="Pfam" id="PF00270">
    <property type="entry name" value="DEAD"/>
    <property type="match status" value="1"/>
</dbReference>
<evidence type="ECO:0000256" key="5">
    <source>
        <dbReference type="ARBA" id="ARBA00022806"/>
    </source>
</evidence>
<comment type="caution">
    <text evidence="15">The sequence shown here is derived from an EMBL/GenBank/DDBJ whole genome shotgun (WGS) entry which is preliminary data.</text>
</comment>
<comment type="similarity">
    <text evidence="1">Belongs to the helicase family. RecQ subfamily.</text>
</comment>
<evidence type="ECO:0000256" key="1">
    <source>
        <dbReference type="ARBA" id="ARBA00005446"/>
    </source>
</evidence>
<keyword evidence="4" id="KW-0378">Hydrolase</keyword>
<dbReference type="Proteomes" id="UP001500459">
    <property type="component" value="Unassembled WGS sequence"/>
</dbReference>
<dbReference type="SUPFAM" id="SSF52540">
    <property type="entry name" value="P-loop containing nucleoside triphosphate hydrolases"/>
    <property type="match status" value="1"/>
</dbReference>
<dbReference type="SMART" id="SM00487">
    <property type="entry name" value="DEXDc"/>
    <property type="match status" value="1"/>
</dbReference>
<keyword evidence="2" id="KW-0479">Metal-binding</keyword>
<dbReference type="GO" id="GO:0004386">
    <property type="term" value="F:helicase activity"/>
    <property type="evidence" value="ECO:0007669"/>
    <property type="project" value="UniProtKB-KW"/>
</dbReference>
<sequence length="631" mass="72536">MTETSLDILQKYWNHQRFKPLQEEIINSVIEGEDTFALLPTGGGKSVCFQVPALLKDGICIVISPLIALMQDQVQNLREKGIKATALTSGIKYSELDTLLDNCVYGNYKFLYLSPERLQQDIVKERLKRMNINVIAVDEAHCISQWGNDFRPSYRKIKILRELKPAVPIIALTASATPQVVEDIIIELDLFQPKVFRQSFFRQNLGYMILHTLDKNYKLLQILKKYSGSSIIYIRNRKSAVEISDFLNDSGYTATYYHGGIDAKEKTKRFKRWLQEEVQVMVATNAFGMGIDKPNVRTVIHFNIPESIESYFQEAGRAGRDGLQSYAVLLKNENDILRVKNQFIKVLPDVDFVKLVYRKLCNYFRVSYGEGEQTVHGFNFNAFCKTYNLNTLLTYNALQFLDRCSILTFIQRFIKKSSIHITSSSSQILNYLENNPQYEMVTKAILRTYGGIFDEEVIVNLPLIASKVNTTETKAIAILKNMQDAELLEFNYALTDAEIVFLVPREDDHTINGVKPHIKEQSVSKIKKVRAMINFVENGNMCRSIQLLSYFGEKEVENCGICNVCIERKKIQVDVTKIRKDIIALLQKKHLSSRDIINLLEYPEESALDVLRELNEHHIIKINQNNNYQLV</sequence>
<keyword evidence="5 15" id="KW-0347">Helicase</keyword>
<keyword evidence="3" id="KW-0547">Nucleotide-binding</keyword>
<dbReference type="SMART" id="SM00490">
    <property type="entry name" value="HELICc"/>
    <property type="match status" value="1"/>
</dbReference>
<dbReference type="EMBL" id="BAABCW010000006">
    <property type="protein sequence ID" value="GAA3508113.1"/>
    <property type="molecule type" value="Genomic_DNA"/>
</dbReference>
<proteinExistence type="inferred from homology"/>
<evidence type="ECO:0000256" key="11">
    <source>
        <dbReference type="ARBA" id="ARBA00044535"/>
    </source>
</evidence>
<dbReference type="InterPro" id="IPR014001">
    <property type="entry name" value="Helicase_ATP-bd"/>
</dbReference>